<name>A0ABN8IGJ1_9NEOP</name>
<evidence type="ECO:0000313" key="2">
    <source>
        <dbReference type="Proteomes" id="UP000837857"/>
    </source>
</evidence>
<evidence type="ECO:0000313" key="1">
    <source>
        <dbReference type="EMBL" id="CAH2054705.1"/>
    </source>
</evidence>
<dbReference type="EMBL" id="OW152833">
    <property type="protein sequence ID" value="CAH2054705.1"/>
    <property type="molecule type" value="Genomic_DNA"/>
</dbReference>
<protein>
    <submittedName>
        <fullName evidence="1">Uncharacterized protein</fullName>
    </submittedName>
</protein>
<organism evidence="1 2">
    <name type="scientific">Iphiclides podalirius</name>
    <name type="common">scarce swallowtail</name>
    <dbReference type="NCBI Taxonomy" id="110791"/>
    <lineage>
        <taxon>Eukaryota</taxon>
        <taxon>Metazoa</taxon>
        <taxon>Ecdysozoa</taxon>
        <taxon>Arthropoda</taxon>
        <taxon>Hexapoda</taxon>
        <taxon>Insecta</taxon>
        <taxon>Pterygota</taxon>
        <taxon>Neoptera</taxon>
        <taxon>Endopterygota</taxon>
        <taxon>Lepidoptera</taxon>
        <taxon>Glossata</taxon>
        <taxon>Ditrysia</taxon>
        <taxon>Papilionoidea</taxon>
        <taxon>Papilionidae</taxon>
        <taxon>Papilioninae</taxon>
        <taxon>Iphiclides</taxon>
    </lineage>
</organism>
<reference evidence="1" key="1">
    <citation type="submission" date="2022-03" db="EMBL/GenBank/DDBJ databases">
        <authorList>
            <person name="Martin H S."/>
        </authorList>
    </citation>
    <scope>NUCLEOTIDE SEQUENCE</scope>
</reference>
<gene>
    <name evidence="1" type="ORF">IPOD504_LOCUS8746</name>
</gene>
<accession>A0ABN8IGJ1</accession>
<proteinExistence type="predicted"/>
<sequence>MVVFVSRQSARVLATKYTFDAQRNGIVSDMIVTGPPRCLLAPQLAQPPCLQRVRVISMKRLLKTYSARFTTRQFLAPPKHR</sequence>
<keyword evidence="2" id="KW-1185">Reference proteome</keyword>
<dbReference type="Proteomes" id="UP000837857">
    <property type="component" value="Chromosome 21"/>
</dbReference>
<feature type="non-terminal residue" evidence="1">
    <location>
        <position position="81"/>
    </location>
</feature>